<accession>A0AAV4LHZ1</accession>
<keyword evidence="2" id="KW-0169">Cobalamin biosynthesis</keyword>
<protein>
    <submittedName>
        <fullName evidence="4">Precorrin-6A reductase</fullName>
    </submittedName>
</protein>
<dbReference type="InterPro" id="IPR003723">
    <property type="entry name" value="Precorrin-6x_reduct"/>
</dbReference>
<dbReference type="Pfam" id="PF02571">
    <property type="entry name" value="CbiJ"/>
    <property type="match status" value="1"/>
</dbReference>
<evidence type="ECO:0000313" key="5">
    <source>
        <dbReference type="Proteomes" id="UP001057291"/>
    </source>
</evidence>
<dbReference type="GO" id="GO:0009236">
    <property type="term" value="P:cobalamin biosynthetic process"/>
    <property type="evidence" value="ECO:0007669"/>
    <property type="project" value="UniProtKB-KW"/>
</dbReference>
<dbReference type="Proteomes" id="UP001057291">
    <property type="component" value="Unassembled WGS sequence"/>
</dbReference>
<dbReference type="AlphaFoldDB" id="A0AAV4LHZ1"/>
<evidence type="ECO:0000256" key="1">
    <source>
        <dbReference type="ARBA" id="ARBA00004953"/>
    </source>
</evidence>
<gene>
    <name evidence="4" type="ORF">DNHGIG_29270</name>
</gene>
<evidence type="ECO:0000256" key="2">
    <source>
        <dbReference type="ARBA" id="ARBA00022573"/>
    </source>
</evidence>
<dbReference type="EMBL" id="BOQE01000001">
    <property type="protein sequence ID" value="GIM47378.1"/>
    <property type="molecule type" value="Genomic_DNA"/>
</dbReference>
<organism evidence="4 5">
    <name type="scientific">Collibacillus ludicampi</name>
    <dbReference type="NCBI Taxonomy" id="2771369"/>
    <lineage>
        <taxon>Bacteria</taxon>
        <taxon>Bacillati</taxon>
        <taxon>Bacillota</taxon>
        <taxon>Bacilli</taxon>
        <taxon>Bacillales</taxon>
        <taxon>Alicyclobacillaceae</taxon>
        <taxon>Collibacillus</taxon>
    </lineage>
</organism>
<dbReference type="PANTHER" id="PTHR36925">
    <property type="entry name" value="COBALT-PRECORRIN-6A REDUCTASE"/>
    <property type="match status" value="1"/>
</dbReference>
<reference evidence="4" key="1">
    <citation type="journal article" date="2023" name="Int. J. Syst. Evol. Microbiol.">
        <title>Collibacillus ludicampi gen. nov., sp. nov., a new soil bacterium of the family Alicyclobacillaceae.</title>
        <authorList>
            <person name="Jojima T."/>
            <person name="Ioku Y."/>
            <person name="Fukuta Y."/>
            <person name="Shirasaka N."/>
            <person name="Matsumura Y."/>
            <person name="Mori M."/>
        </authorList>
    </citation>
    <scope>NUCLEOTIDE SEQUENCE</scope>
    <source>
        <strain evidence="4">TP075</strain>
    </source>
</reference>
<dbReference type="PANTHER" id="PTHR36925:SF1">
    <property type="entry name" value="COBALT-PRECORRIN-6A REDUCTASE"/>
    <property type="match status" value="1"/>
</dbReference>
<evidence type="ECO:0000256" key="3">
    <source>
        <dbReference type="ARBA" id="ARBA00023002"/>
    </source>
</evidence>
<comment type="caution">
    <text evidence="4">The sequence shown here is derived from an EMBL/GenBank/DDBJ whole genome shotgun (WGS) entry which is preliminary data.</text>
</comment>
<dbReference type="RefSeq" id="WP_282200365.1">
    <property type="nucleotide sequence ID" value="NZ_BOQE01000001.1"/>
</dbReference>
<dbReference type="NCBIfam" id="TIGR00715">
    <property type="entry name" value="precor6x_red"/>
    <property type="match status" value="1"/>
</dbReference>
<dbReference type="GO" id="GO:0016994">
    <property type="term" value="F:precorrin-6A reductase activity"/>
    <property type="evidence" value="ECO:0007669"/>
    <property type="project" value="InterPro"/>
</dbReference>
<proteinExistence type="predicted"/>
<dbReference type="PROSITE" id="PS51014">
    <property type="entry name" value="COBK_CBIJ"/>
    <property type="match status" value="1"/>
</dbReference>
<keyword evidence="5" id="KW-1185">Reference proteome</keyword>
<keyword evidence="3" id="KW-0560">Oxidoreductase</keyword>
<sequence length="253" mass="28196">MKLVLAGTSDARELCVKLKEAGHLLTATVVTESAKESLEQSGIPVRVGRLPVEGFVSLIKEIDAKCIIDASHPFAEEAHRTAMEAAKRVNIPYIRFERPGLVYDNHPLITIVNSYEEAARIAKERKGNIMLTTGSKTLEVFAKYLLDDPEINVCCRMLPRKDNMEKCEALGFPQKNIIAMQGPFIKELNVALYRQYRTTLMITKESGKVGAVDEKVTAAIELGIEVIIISRPQIEFGEVYTDFEGILARIESE</sequence>
<comment type="pathway">
    <text evidence="1">Cofactor biosynthesis; adenosylcobalamin biosynthesis.</text>
</comment>
<name>A0AAV4LHZ1_9BACL</name>
<evidence type="ECO:0000313" key="4">
    <source>
        <dbReference type="EMBL" id="GIM47378.1"/>
    </source>
</evidence>